<sequence>MASYLSLVMSCCTGHKISMIPQRVQSHTGSGDRRNSLIFNCLSLTRLLHVTGEVMQVSEVFLCVAIAVIARVQSQFLYEGGLVENHGLVDRYDMANNARRLRCVTAVSSCCRDSSQGTWFRPDGVPVTSSAVNGVHQVYGNRRIELVVTSRSAMSGIYRCTIQTNDQSSELESYHVGLYPPNEGNATVQISLTVNREGPRYTLNCVTIGGPIGRVDWRQTPLGQTSQSLGEGNKVLNNPVTAQYNLTKSVNTPSGRIVCSIISPHSASEDIKFDDLPPPYFGNIRGRCIQLARAPTDYAL</sequence>
<organism evidence="1 2">
    <name type="scientific">Geodia barretti</name>
    <name type="common">Barrett's horny sponge</name>
    <dbReference type="NCBI Taxonomy" id="519541"/>
    <lineage>
        <taxon>Eukaryota</taxon>
        <taxon>Metazoa</taxon>
        <taxon>Porifera</taxon>
        <taxon>Demospongiae</taxon>
        <taxon>Heteroscleromorpha</taxon>
        <taxon>Tetractinellida</taxon>
        <taxon>Astrophorina</taxon>
        <taxon>Geodiidae</taxon>
        <taxon>Geodia</taxon>
    </lineage>
</organism>
<keyword evidence="2" id="KW-1185">Reference proteome</keyword>
<dbReference type="EMBL" id="CASHTH010003810">
    <property type="protein sequence ID" value="CAI8049677.1"/>
    <property type="molecule type" value="Genomic_DNA"/>
</dbReference>
<evidence type="ECO:0000313" key="2">
    <source>
        <dbReference type="Proteomes" id="UP001174909"/>
    </source>
</evidence>
<protein>
    <recommendedName>
        <fullName evidence="3">Ig-like domain-containing protein</fullName>
    </recommendedName>
</protein>
<dbReference type="AlphaFoldDB" id="A0AA35XG73"/>
<gene>
    <name evidence="1" type="ORF">GBAR_LOCUS27347</name>
</gene>
<dbReference type="Proteomes" id="UP001174909">
    <property type="component" value="Unassembled WGS sequence"/>
</dbReference>
<comment type="caution">
    <text evidence="1">The sequence shown here is derived from an EMBL/GenBank/DDBJ whole genome shotgun (WGS) entry which is preliminary data.</text>
</comment>
<evidence type="ECO:0008006" key="3">
    <source>
        <dbReference type="Google" id="ProtNLM"/>
    </source>
</evidence>
<name>A0AA35XG73_GEOBA</name>
<accession>A0AA35XG73</accession>
<reference evidence="1" key="1">
    <citation type="submission" date="2023-03" db="EMBL/GenBank/DDBJ databases">
        <authorList>
            <person name="Steffen K."/>
            <person name="Cardenas P."/>
        </authorList>
    </citation>
    <scope>NUCLEOTIDE SEQUENCE</scope>
</reference>
<evidence type="ECO:0000313" key="1">
    <source>
        <dbReference type="EMBL" id="CAI8049677.1"/>
    </source>
</evidence>
<proteinExistence type="predicted"/>